<dbReference type="InParanoid" id="A2ECU0"/>
<evidence type="ECO:0000256" key="4">
    <source>
        <dbReference type="PROSITE-ProRule" id="PRU00278"/>
    </source>
</evidence>
<keyword evidence="2 4" id="KW-0697">Rotamase</keyword>
<dbReference type="SUPFAM" id="SSF51045">
    <property type="entry name" value="WW domain"/>
    <property type="match status" value="1"/>
</dbReference>
<dbReference type="EMBL" id="DS113356">
    <property type="protein sequence ID" value="EAY09485.1"/>
    <property type="molecule type" value="Genomic_DNA"/>
</dbReference>
<dbReference type="GO" id="GO:0060255">
    <property type="term" value="P:regulation of macromolecule metabolic process"/>
    <property type="evidence" value="ECO:0007669"/>
    <property type="project" value="UniProtKB-ARBA"/>
</dbReference>
<dbReference type="InterPro" id="IPR036020">
    <property type="entry name" value="WW_dom_sf"/>
</dbReference>
<dbReference type="GO" id="GO:0005829">
    <property type="term" value="C:cytosol"/>
    <property type="evidence" value="ECO:0000318"/>
    <property type="project" value="GO_Central"/>
</dbReference>
<dbReference type="Gene3D" id="3.10.50.40">
    <property type="match status" value="1"/>
</dbReference>
<dbReference type="GO" id="GO:0080090">
    <property type="term" value="P:regulation of primary metabolic process"/>
    <property type="evidence" value="ECO:0007669"/>
    <property type="project" value="UniProtKB-ARBA"/>
</dbReference>
<reference evidence="8" key="1">
    <citation type="submission" date="2006-10" db="EMBL/GenBank/DDBJ databases">
        <authorList>
            <person name="Amadeo P."/>
            <person name="Zhao Q."/>
            <person name="Wortman J."/>
            <person name="Fraser-Liggett C."/>
            <person name="Carlton J."/>
        </authorList>
    </citation>
    <scope>NUCLEOTIDE SEQUENCE</scope>
    <source>
        <strain evidence="8">G3</strain>
    </source>
</reference>
<dbReference type="PROSITE" id="PS50198">
    <property type="entry name" value="PPIC_PPIASE_2"/>
    <property type="match status" value="1"/>
</dbReference>
<name>A2ECU0_TRIV3</name>
<dbReference type="STRING" id="5722.A2ECU0"/>
<dbReference type="SMART" id="SM00456">
    <property type="entry name" value="WW"/>
    <property type="match status" value="1"/>
</dbReference>
<accession>A2ECU0</accession>
<gene>
    <name evidence="8" type="ORF">TVAG_102340</name>
</gene>
<dbReference type="Pfam" id="PF00639">
    <property type="entry name" value="Rotamase"/>
    <property type="match status" value="1"/>
</dbReference>
<feature type="domain" description="PpiC" evidence="7">
    <location>
        <begin position="49"/>
        <end position="150"/>
    </location>
</feature>
<dbReference type="EC" id="5.2.1.8" evidence="5"/>
<sequence>MELPPEWVLKESLNHPGRCYYYNKVTNETTWIRPIPYPGNKPNRANEWPPIIYVAQIYIKHGPMDESKEKIKRIFRQIVFENKSFEEMVQQESEQCPDIQTDPNGDVGWIESTDPRFTKEYIKAAWDLRIGEMSTYINTEHGYFIILRRG</sequence>
<dbReference type="GO" id="GO:0005634">
    <property type="term" value="C:nucleus"/>
    <property type="evidence" value="ECO:0000318"/>
    <property type="project" value="GO_Central"/>
</dbReference>
<proteinExistence type="predicted"/>
<dbReference type="VEuPathDB" id="TrichDB:TVAGG3_0563910"/>
<reference evidence="8" key="2">
    <citation type="journal article" date="2007" name="Science">
        <title>Draft genome sequence of the sexually transmitted pathogen Trichomonas vaginalis.</title>
        <authorList>
            <person name="Carlton J.M."/>
            <person name="Hirt R.P."/>
            <person name="Silva J.C."/>
            <person name="Delcher A.L."/>
            <person name="Schatz M."/>
            <person name="Zhao Q."/>
            <person name="Wortman J.R."/>
            <person name="Bidwell S.L."/>
            <person name="Alsmark U.C.M."/>
            <person name="Besteiro S."/>
            <person name="Sicheritz-Ponten T."/>
            <person name="Noel C.J."/>
            <person name="Dacks J.B."/>
            <person name="Foster P.G."/>
            <person name="Simillion C."/>
            <person name="Van de Peer Y."/>
            <person name="Miranda-Saavedra D."/>
            <person name="Barton G.J."/>
            <person name="Westrop G.D."/>
            <person name="Mueller S."/>
            <person name="Dessi D."/>
            <person name="Fiori P.L."/>
            <person name="Ren Q."/>
            <person name="Paulsen I."/>
            <person name="Zhang H."/>
            <person name="Bastida-Corcuera F.D."/>
            <person name="Simoes-Barbosa A."/>
            <person name="Brown M.T."/>
            <person name="Hayes R.D."/>
            <person name="Mukherjee M."/>
            <person name="Okumura C.Y."/>
            <person name="Schneider R."/>
            <person name="Smith A.J."/>
            <person name="Vanacova S."/>
            <person name="Villalvazo M."/>
            <person name="Haas B.J."/>
            <person name="Pertea M."/>
            <person name="Feldblyum T.V."/>
            <person name="Utterback T.R."/>
            <person name="Shu C.L."/>
            <person name="Osoegawa K."/>
            <person name="de Jong P.J."/>
            <person name="Hrdy I."/>
            <person name="Horvathova L."/>
            <person name="Zubacova Z."/>
            <person name="Dolezal P."/>
            <person name="Malik S.B."/>
            <person name="Logsdon J.M. Jr."/>
            <person name="Henze K."/>
            <person name="Gupta A."/>
            <person name="Wang C.C."/>
            <person name="Dunne R.L."/>
            <person name="Upcroft J.A."/>
            <person name="Upcroft P."/>
            <person name="White O."/>
            <person name="Salzberg S.L."/>
            <person name="Tang P."/>
            <person name="Chiu C.-H."/>
            <person name="Lee Y.-S."/>
            <person name="Embley T.M."/>
            <person name="Coombs G.H."/>
            <person name="Mottram J.C."/>
            <person name="Tachezy J."/>
            <person name="Fraser-Liggett C.M."/>
            <person name="Johnson P.J."/>
        </authorList>
    </citation>
    <scope>NUCLEOTIDE SEQUENCE [LARGE SCALE GENOMIC DNA]</scope>
    <source>
        <strain evidence="8">G3</strain>
    </source>
</reference>
<protein>
    <recommendedName>
        <fullName evidence="5">Peptidyl-prolyl cis-trans isomerase</fullName>
        <ecNumber evidence="5">5.2.1.8</ecNumber>
    </recommendedName>
</protein>
<evidence type="ECO:0000256" key="1">
    <source>
        <dbReference type="ARBA" id="ARBA00000971"/>
    </source>
</evidence>
<dbReference type="PANTHER" id="PTHR10657">
    <property type="entry name" value="PEPTIDYL-PROLYL CIS-TRANS ISOMERASE"/>
    <property type="match status" value="1"/>
</dbReference>
<comment type="catalytic activity">
    <reaction evidence="1 5">
        <text>[protein]-peptidylproline (omega=180) = [protein]-peptidylproline (omega=0)</text>
        <dbReference type="Rhea" id="RHEA:16237"/>
        <dbReference type="Rhea" id="RHEA-COMP:10747"/>
        <dbReference type="Rhea" id="RHEA-COMP:10748"/>
        <dbReference type="ChEBI" id="CHEBI:83833"/>
        <dbReference type="ChEBI" id="CHEBI:83834"/>
        <dbReference type="EC" id="5.2.1.8"/>
    </reaction>
</comment>
<dbReference type="RefSeq" id="XP_001321708.1">
    <property type="nucleotide sequence ID" value="XM_001321673.1"/>
</dbReference>
<evidence type="ECO:0000259" key="7">
    <source>
        <dbReference type="PROSITE" id="PS50198"/>
    </source>
</evidence>
<dbReference type="VEuPathDB" id="TrichDB:TVAG_102340"/>
<dbReference type="OrthoDB" id="2530521at2759"/>
<evidence type="ECO:0000313" key="8">
    <source>
        <dbReference type="EMBL" id="EAY09485.1"/>
    </source>
</evidence>
<dbReference type="AlphaFoldDB" id="A2ECU0"/>
<evidence type="ECO:0000313" key="9">
    <source>
        <dbReference type="Proteomes" id="UP000001542"/>
    </source>
</evidence>
<keyword evidence="9" id="KW-1185">Reference proteome</keyword>
<dbReference type="InterPro" id="IPR051370">
    <property type="entry name" value="PPIase_Pin1"/>
</dbReference>
<dbReference type="InterPro" id="IPR046357">
    <property type="entry name" value="PPIase_dom_sf"/>
</dbReference>
<dbReference type="CDD" id="cd00201">
    <property type="entry name" value="WW"/>
    <property type="match status" value="1"/>
</dbReference>
<dbReference type="SMR" id="A2ECU0"/>
<dbReference type="SUPFAM" id="SSF54534">
    <property type="entry name" value="FKBP-like"/>
    <property type="match status" value="1"/>
</dbReference>
<feature type="domain" description="WW" evidence="6">
    <location>
        <begin position="1"/>
        <end position="36"/>
    </location>
</feature>
<evidence type="ECO:0000256" key="5">
    <source>
        <dbReference type="RuleBase" id="RU363014"/>
    </source>
</evidence>
<dbReference type="PANTHER" id="PTHR10657:SF4">
    <property type="entry name" value="PEPTIDYL-PROLYL CIS-TRANS ISOMERASE-RELATED"/>
    <property type="match status" value="1"/>
</dbReference>
<organism evidence="8 9">
    <name type="scientific">Trichomonas vaginalis (strain ATCC PRA-98 / G3)</name>
    <dbReference type="NCBI Taxonomy" id="412133"/>
    <lineage>
        <taxon>Eukaryota</taxon>
        <taxon>Metamonada</taxon>
        <taxon>Parabasalia</taxon>
        <taxon>Trichomonadida</taxon>
        <taxon>Trichomonadidae</taxon>
        <taxon>Trichomonas</taxon>
    </lineage>
</organism>
<evidence type="ECO:0000256" key="3">
    <source>
        <dbReference type="ARBA" id="ARBA00023235"/>
    </source>
</evidence>
<dbReference type="KEGG" id="tva:4767408"/>
<keyword evidence="3 4" id="KW-0413">Isomerase</keyword>
<dbReference type="GO" id="GO:0003755">
    <property type="term" value="F:peptidyl-prolyl cis-trans isomerase activity"/>
    <property type="evidence" value="ECO:0000318"/>
    <property type="project" value="GO_Central"/>
</dbReference>
<evidence type="ECO:0000256" key="2">
    <source>
        <dbReference type="ARBA" id="ARBA00023110"/>
    </source>
</evidence>
<dbReference type="eggNOG" id="KOG3259">
    <property type="taxonomic scope" value="Eukaryota"/>
</dbReference>
<dbReference type="InterPro" id="IPR001202">
    <property type="entry name" value="WW_dom"/>
</dbReference>
<evidence type="ECO:0000259" key="6">
    <source>
        <dbReference type="PROSITE" id="PS50020"/>
    </source>
</evidence>
<dbReference type="Proteomes" id="UP000001542">
    <property type="component" value="Unassembled WGS sequence"/>
</dbReference>
<dbReference type="PROSITE" id="PS50020">
    <property type="entry name" value="WW_DOMAIN_2"/>
    <property type="match status" value="1"/>
</dbReference>
<dbReference type="Gene3D" id="2.20.70.10">
    <property type="match status" value="1"/>
</dbReference>
<dbReference type="InterPro" id="IPR000297">
    <property type="entry name" value="PPIase_PpiC"/>
</dbReference>
<dbReference type="Pfam" id="PF00397">
    <property type="entry name" value="WW"/>
    <property type="match status" value="1"/>
</dbReference>